<dbReference type="AlphaFoldDB" id="A0A318KJZ0"/>
<proteinExistence type="predicted"/>
<dbReference type="Gene3D" id="1.10.1370.30">
    <property type="match status" value="1"/>
</dbReference>
<accession>A0A318KJZ0</accession>
<dbReference type="GO" id="GO:0004222">
    <property type="term" value="F:metalloendopeptidase activity"/>
    <property type="evidence" value="ECO:0007669"/>
    <property type="project" value="InterPro"/>
</dbReference>
<dbReference type="OrthoDB" id="9762795at2"/>
<dbReference type="EMBL" id="QJKH01000020">
    <property type="protein sequence ID" value="PXX75121.1"/>
    <property type="molecule type" value="Genomic_DNA"/>
</dbReference>
<feature type="signal peptide" evidence="1">
    <location>
        <begin position="1"/>
        <end position="26"/>
    </location>
</feature>
<dbReference type="SUPFAM" id="SSF55486">
    <property type="entry name" value="Metalloproteases ('zincins'), catalytic domain"/>
    <property type="match status" value="1"/>
</dbReference>
<dbReference type="STRING" id="1034346.GCA_000313565_02201"/>
<comment type="caution">
    <text evidence="2">The sequence shown here is derived from an EMBL/GenBank/DDBJ whole genome shotgun (WGS) entry which is preliminary data.</text>
</comment>
<dbReference type="RefSeq" id="WP_022938504.1">
    <property type="nucleotide sequence ID" value="NZ_CABKRQ010000005.1"/>
</dbReference>
<dbReference type="PANTHER" id="PTHR11804:SF84">
    <property type="entry name" value="SACCHAROLYSIN"/>
    <property type="match status" value="1"/>
</dbReference>
<dbReference type="PANTHER" id="PTHR11804">
    <property type="entry name" value="PROTEASE M3 THIMET OLIGOPEPTIDASE-RELATED"/>
    <property type="match status" value="1"/>
</dbReference>
<evidence type="ECO:0000256" key="1">
    <source>
        <dbReference type="SAM" id="SignalP"/>
    </source>
</evidence>
<protein>
    <submittedName>
        <fullName evidence="2">M3 family oligoendopeptidase</fullName>
    </submittedName>
</protein>
<dbReference type="InterPro" id="IPR045090">
    <property type="entry name" value="Pept_M3A_M3B"/>
</dbReference>
<dbReference type="GO" id="GO:0006518">
    <property type="term" value="P:peptide metabolic process"/>
    <property type="evidence" value="ECO:0007669"/>
    <property type="project" value="TreeGrafter"/>
</dbReference>
<keyword evidence="3" id="KW-1185">Reference proteome</keyword>
<sequence>MNLKKGFITALSLSLMLLSGCQSAPAPTAPPEPIIDSESVSFRFNDFTYERPDLDAINSLLDQGLALCAQTGKEQELLALYDEIMAKCKELEVMDTLASIRSDMDLSDEYYEGEVNTLDNFYTKFDNRMNTLTGEILASEYKDAFTKRWGEEFIKRYEINSKLNSPAIEALSEKETELIQQYSKALVADYTTEYKGKTVGLNDLDFTDSNVSEPYYAIYEQKNKVLGELYRELIQVRMEIAHTLGYESYTDYAYDLLGRDFTKEDAAAFADKVKASLSNLYATIDDQYYYDISDAKADITVMIEDSIPYLYERLQAEFPKEMQEALNFMLASNTYILDNQPSMMQAGYSTILNGYGPYMFINTSAYRDASTLFHEFGHYNNFYLMHESIWNDGNNLDLAEVHSQGLEVLMMESYEEMYGKNAELMKIDLLQNLVNSVLQGCVEDEFQQRVYENPDMTLDEINQLHGDLYEQYYGYPVYYEWIEIHHHFETPFYYISYATSAISALEIWRDAVIDRSKALDTYQKLSHFTLNVDYLDALSQAGMSNPFSSDIVDEIADTLAKEIKLK</sequence>
<name>A0A318KJZ0_9FIRM</name>
<gene>
    <name evidence="2" type="ORF">DES51_12024</name>
</gene>
<dbReference type="GO" id="GO:0006508">
    <property type="term" value="P:proteolysis"/>
    <property type="evidence" value="ECO:0007669"/>
    <property type="project" value="InterPro"/>
</dbReference>
<feature type="chain" id="PRO_5016437799" evidence="1">
    <location>
        <begin position="27"/>
        <end position="566"/>
    </location>
</feature>
<keyword evidence="1" id="KW-0732">Signal</keyword>
<dbReference type="PROSITE" id="PS51257">
    <property type="entry name" value="PROKAR_LIPOPROTEIN"/>
    <property type="match status" value="1"/>
</dbReference>
<evidence type="ECO:0000313" key="3">
    <source>
        <dbReference type="Proteomes" id="UP000247612"/>
    </source>
</evidence>
<reference evidence="2 3" key="1">
    <citation type="submission" date="2018-05" db="EMBL/GenBank/DDBJ databases">
        <title>Genomic Encyclopedia of Type Strains, Phase IV (KMG-IV): sequencing the most valuable type-strain genomes for metagenomic binning, comparative biology and taxonomic classification.</title>
        <authorList>
            <person name="Goeker M."/>
        </authorList>
    </citation>
    <scope>NUCLEOTIDE SEQUENCE [LARGE SCALE GENOMIC DNA]</scope>
    <source>
        <strain evidence="2 3">JC118</strain>
    </source>
</reference>
<organism evidence="2 3">
    <name type="scientific">Dielma fastidiosa</name>
    <dbReference type="NCBI Taxonomy" id="1034346"/>
    <lineage>
        <taxon>Bacteria</taxon>
        <taxon>Bacillati</taxon>
        <taxon>Bacillota</taxon>
        <taxon>Erysipelotrichia</taxon>
        <taxon>Erysipelotrichales</taxon>
        <taxon>Erysipelotrichaceae</taxon>
        <taxon>Dielma</taxon>
    </lineage>
</organism>
<evidence type="ECO:0000313" key="2">
    <source>
        <dbReference type="EMBL" id="PXX75121.1"/>
    </source>
</evidence>
<dbReference type="Proteomes" id="UP000247612">
    <property type="component" value="Unassembled WGS sequence"/>
</dbReference>